<proteinExistence type="predicted"/>
<organism evidence="2 3">
    <name type="scientific">Colletotrichum orbiculare (strain 104-T / ATCC 96160 / CBS 514.97 / LARS 414 / MAFF 240422)</name>
    <name type="common">Cucumber anthracnose fungus</name>
    <name type="synonym">Colletotrichum lagenarium</name>
    <dbReference type="NCBI Taxonomy" id="1213857"/>
    <lineage>
        <taxon>Eukaryota</taxon>
        <taxon>Fungi</taxon>
        <taxon>Dikarya</taxon>
        <taxon>Ascomycota</taxon>
        <taxon>Pezizomycotina</taxon>
        <taxon>Sordariomycetes</taxon>
        <taxon>Hypocreomycetidae</taxon>
        <taxon>Glomerellales</taxon>
        <taxon>Glomerellaceae</taxon>
        <taxon>Colletotrichum</taxon>
        <taxon>Colletotrichum orbiculare species complex</taxon>
    </lineage>
</organism>
<reference evidence="3" key="2">
    <citation type="journal article" date="2019" name="Mol. Plant Microbe Interact.">
        <title>Genome sequence resources for four phytopathogenic fungi from the Colletotrichum orbiculare species complex.</title>
        <authorList>
            <person name="Gan P."/>
            <person name="Tsushima A."/>
            <person name="Narusaka M."/>
            <person name="Narusaka Y."/>
            <person name="Takano Y."/>
            <person name="Kubo Y."/>
            <person name="Shirasu K."/>
        </authorList>
    </citation>
    <scope>GENOME REANNOTATION</scope>
    <source>
        <strain evidence="3">104-T / ATCC 96160 / CBS 514.97 / LARS 414 / MAFF 240422</strain>
    </source>
</reference>
<dbReference type="EMBL" id="AMCV02000005">
    <property type="protein sequence ID" value="TDZ23670.1"/>
    <property type="molecule type" value="Genomic_DNA"/>
</dbReference>
<feature type="compositionally biased region" description="Basic residues" evidence="1">
    <location>
        <begin position="90"/>
        <end position="103"/>
    </location>
</feature>
<name>A0A484G0R5_COLOR</name>
<evidence type="ECO:0000256" key="1">
    <source>
        <dbReference type="SAM" id="MobiDB-lite"/>
    </source>
</evidence>
<evidence type="ECO:0000313" key="3">
    <source>
        <dbReference type="Proteomes" id="UP000014480"/>
    </source>
</evidence>
<reference evidence="3" key="1">
    <citation type="journal article" date="2013" name="New Phytol.">
        <title>Comparative genomic and transcriptomic analyses reveal the hemibiotrophic stage shift of Colletotrichum fungi.</title>
        <authorList>
            <person name="Gan P."/>
            <person name="Ikeda K."/>
            <person name="Irieda H."/>
            <person name="Narusaka M."/>
            <person name="O'Connell R.J."/>
            <person name="Narusaka Y."/>
            <person name="Takano Y."/>
            <person name="Kubo Y."/>
            <person name="Shirasu K."/>
        </authorList>
    </citation>
    <scope>NUCLEOTIDE SEQUENCE [LARGE SCALE GENOMIC DNA]</scope>
    <source>
        <strain evidence="3">104-T / ATCC 96160 / CBS 514.97 / LARS 414 / MAFF 240422</strain>
    </source>
</reference>
<feature type="compositionally biased region" description="Polar residues" evidence="1">
    <location>
        <begin position="24"/>
        <end position="48"/>
    </location>
</feature>
<gene>
    <name evidence="2" type="ORF">Cob_v003384</name>
</gene>
<keyword evidence="3" id="KW-1185">Reference proteome</keyword>
<dbReference type="Proteomes" id="UP000014480">
    <property type="component" value="Unassembled WGS sequence"/>
</dbReference>
<comment type="caution">
    <text evidence="2">The sequence shown here is derived from an EMBL/GenBank/DDBJ whole genome shotgun (WGS) entry which is preliminary data.</text>
</comment>
<accession>A0A484G0R5</accession>
<protein>
    <submittedName>
        <fullName evidence="2">Uncharacterized protein</fullName>
    </submittedName>
</protein>
<sequence>MDQKLVLQIYVPSGACDNGPSMVIPTSSKSRSDMTLSHQHSSGGSDTQSEAYKYHSVILLLSSPVPSPLYGDLHAGNRRGSSHASDHLTGRYKKSVPAMRRRG</sequence>
<evidence type="ECO:0000313" key="2">
    <source>
        <dbReference type="EMBL" id="TDZ23670.1"/>
    </source>
</evidence>
<feature type="region of interest" description="Disordered" evidence="1">
    <location>
        <begin position="71"/>
        <end position="103"/>
    </location>
</feature>
<feature type="region of interest" description="Disordered" evidence="1">
    <location>
        <begin position="18"/>
        <end position="48"/>
    </location>
</feature>
<dbReference type="AlphaFoldDB" id="A0A484G0R5"/>